<sequence length="212" mass="22182">MRPKAFAPEAARLSVATAALFTSYRSIINGVASDRIPRGMRPLGVPCSEDVLEGLAEAYVNMDAATMTAFHKKAMTEMLRSSGKGAPLAVVHYEEHLLQAMGGGGGGFLATPVPAAAAAAATGGDAATAEKAAQLAKRAPERTAFDVILKRFPAENRINLIKELRAVCGLSIQEAKTAVDKAPGVIARQAQRADAEKLRDAMVNLGAEVELV</sequence>
<dbReference type="PANTHER" id="PTHR45987:SF4">
    <property type="entry name" value="LARGE RIBOSOMAL SUBUNIT PROTEIN BL12M"/>
    <property type="match status" value="1"/>
</dbReference>
<dbReference type="Pfam" id="PF00542">
    <property type="entry name" value="Ribosomal_L12"/>
    <property type="match status" value="1"/>
</dbReference>
<evidence type="ECO:0000256" key="1">
    <source>
        <dbReference type="ARBA" id="ARBA00022980"/>
    </source>
</evidence>
<comment type="caution">
    <text evidence="4">The sequence shown here is derived from an EMBL/GenBank/DDBJ whole genome shotgun (WGS) entry which is preliminary data.</text>
</comment>
<dbReference type="RefSeq" id="XP_067060954.1">
    <property type="nucleotide sequence ID" value="XM_067205402.1"/>
</dbReference>
<protein>
    <recommendedName>
        <fullName evidence="3">Large ribosomal subunit protein bL12 C-terminal domain-containing protein</fullName>
    </recommendedName>
</protein>
<keyword evidence="2" id="KW-0687">Ribonucleoprotein</keyword>
<name>A0A836FYU6_9TRYP</name>
<dbReference type="Gene3D" id="3.30.1390.10">
    <property type="match status" value="1"/>
</dbReference>
<keyword evidence="5" id="KW-1185">Reference proteome</keyword>
<accession>A0A836FYU6</accession>
<feature type="domain" description="Large ribosomal subunit protein bL12 C-terminal" evidence="3">
    <location>
        <begin position="145"/>
        <end position="211"/>
    </location>
</feature>
<dbReference type="InterPro" id="IPR000206">
    <property type="entry name" value="Ribosomal_bL12"/>
</dbReference>
<evidence type="ECO:0000256" key="2">
    <source>
        <dbReference type="ARBA" id="ARBA00023274"/>
    </source>
</evidence>
<dbReference type="GO" id="GO:0006412">
    <property type="term" value="P:translation"/>
    <property type="evidence" value="ECO:0007669"/>
    <property type="project" value="InterPro"/>
</dbReference>
<keyword evidence="1" id="KW-0689">Ribosomal protein</keyword>
<dbReference type="GeneID" id="92359336"/>
<organism evidence="4 5">
    <name type="scientific">Leishmania orientalis</name>
    <dbReference type="NCBI Taxonomy" id="2249476"/>
    <lineage>
        <taxon>Eukaryota</taxon>
        <taxon>Discoba</taxon>
        <taxon>Euglenozoa</taxon>
        <taxon>Kinetoplastea</taxon>
        <taxon>Metakinetoplastina</taxon>
        <taxon>Trypanosomatida</taxon>
        <taxon>Trypanosomatidae</taxon>
        <taxon>Leishmaniinae</taxon>
        <taxon>Leishmania</taxon>
    </lineage>
</organism>
<dbReference type="AlphaFoldDB" id="A0A836FYU6"/>
<dbReference type="GO" id="GO:0005840">
    <property type="term" value="C:ribosome"/>
    <property type="evidence" value="ECO:0007669"/>
    <property type="project" value="UniProtKB-KW"/>
</dbReference>
<dbReference type="SMR" id="A0A836FYU6"/>
<dbReference type="Proteomes" id="UP000674143">
    <property type="component" value="Chromosome 31"/>
</dbReference>
<dbReference type="CDD" id="cd00387">
    <property type="entry name" value="Ribosomal_L7_L12"/>
    <property type="match status" value="1"/>
</dbReference>
<evidence type="ECO:0000259" key="3">
    <source>
        <dbReference type="Pfam" id="PF00542"/>
    </source>
</evidence>
<gene>
    <name evidence="4" type="ORF">LSCM4_03395</name>
</gene>
<evidence type="ECO:0000313" key="4">
    <source>
        <dbReference type="EMBL" id="KAG5471837.1"/>
    </source>
</evidence>
<dbReference type="InterPro" id="IPR013823">
    <property type="entry name" value="Ribosomal_bL12_C"/>
</dbReference>
<dbReference type="GO" id="GO:0003735">
    <property type="term" value="F:structural constituent of ribosome"/>
    <property type="evidence" value="ECO:0007669"/>
    <property type="project" value="InterPro"/>
</dbReference>
<proteinExistence type="predicted"/>
<dbReference type="GO" id="GO:1990904">
    <property type="term" value="C:ribonucleoprotein complex"/>
    <property type="evidence" value="ECO:0007669"/>
    <property type="project" value="UniProtKB-KW"/>
</dbReference>
<dbReference type="EMBL" id="JAFHLR010000031">
    <property type="protein sequence ID" value="KAG5471837.1"/>
    <property type="molecule type" value="Genomic_DNA"/>
</dbReference>
<dbReference type="GO" id="GO:0003729">
    <property type="term" value="F:mRNA binding"/>
    <property type="evidence" value="ECO:0007669"/>
    <property type="project" value="TreeGrafter"/>
</dbReference>
<dbReference type="PANTHER" id="PTHR45987">
    <property type="entry name" value="39S RIBOSOMAL PROTEIN L12"/>
    <property type="match status" value="1"/>
</dbReference>
<dbReference type="KEGG" id="loi:92359336"/>
<dbReference type="InterPro" id="IPR014719">
    <property type="entry name" value="Ribosomal_bL12_C/ClpS-like"/>
</dbReference>
<evidence type="ECO:0000313" key="5">
    <source>
        <dbReference type="Proteomes" id="UP000674143"/>
    </source>
</evidence>
<dbReference type="SUPFAM" id="SSF54736">
    <property type="entry name" value="ClpS-like"/>
    <property type="match status" value="1"/>
</dbReference>
<reference evidence="4 5" key="1">
    <citation type="submission" date="2021-02" db="EMBL/GenBank/DDBJ databases">
        <title>Leishmania (Mundinia) orientalis Genome sequencing and assembly.</title>
        <authorList>
            <person name="Almutairi H."/>
            <person name="Gatherer D."/>
        </authorList>
    </citation>
    <scope>NUCLEOTIDE SEQUENCE [LARGE SCALE GENOMIC DNA]</scope>
    <source>
        <strain evidence="4">LSCM4</strain>
    </source>
</reference>